<gene>
    <name evidence="2" type="ORF">JQ619_31970</name>
</gene>
<dbReference type="SUPFAM" id="SSF109604">
    <property type="entry name" value="HD-domain/PDEase-like"/>
    <property type="match status" value="1"/>
</dbReference>
<evidence type="ECO:0000313" key="3">
    <source>
        <dbReference type="Proteomes" id="UP001314635"/>
    </source>
</evidence>
<reference evidence="3" key="1">
    <citation type="journal article" date="2021" name="ISME J.">
        <title>Evolutionary origin and ecological implication of a unique nif island in free-living Bradyrhizobium lineages.</title>
        <authorList>
            <person name="Tao J."/>
        </authorList>
    </citation>
    <scope>NUCLEOTIDE SEQUENCE [LARGE SCALE GENOMIC DNA]</scope>
    <source>
        <strain evidence="3">SZCCT0094</strain>
    </source>
</reference>
<dbReference type="EMBL" id="JAFCLK010000040">
    <property type="protein sequence ID" value="MBR1140385.1"/>
    <property type="molecule type" value="Genomic_DNA"/>
</dbReference>
<dbReference type="PROSITE" id="PS51832">
    <property type="entry name" value="HD_GYP"/>
    <property type="match status" value="1"/>
</dbReference>
<organism evidence="2 3">
    <name type="scientific">Bradyrhizobium denitrificans</name>
    <dbReference type="NCBI Taxonomy" id="2734912"/>
    <lineage>
        <taxon>Bacteria</taxon>
        <taxon>Pseudomonadati</taxon>
        <taxon>Pseudomonadota</taxon>
        <taxon>Alphaproteobacteria</taxon>
        <taxon>Hyphomicrobiales</taxon>
        <taxon>Nitrobacteraceae</taxon>
        <taxon>Bradyrhizobium</taxon>
    </lineage>
</organism>
<dbReference type="InterPro" id="IPR006674">
    <property type="entry name" value="HD_domain"/>
</dbReference>
<dbReference type="Pfam" id="PF13185">
    <property type="entry name" value="GAF_2"/>
    <property type="match status" value="1"/>
</dbReference>
<dbReference type="Gene3D" id="1.10.3210.10">
    <property type="entry name" value="Hypothetical protein af1432"/>
    <property type="match status" value="1"/>
</dbReference>
<proteinExistence type="predicted"/>
<feature type="domain" description="HD-GYP" evidence="1">
    <location>
        <begin position="165"/>
        <end position="258"/>
    </location>
</feature>
<evidence type="ECO:0000313" key="2">
    <source>
        <dbReference type="EMBL" id="MBR1140385.1"/>
    </source>
</evidence>
<evidence type="ECO:0000259" key="1">
    <source>
        <dbReference type="PROSITE" id="PS51832"/>
    </source>
</evidence>
<dbReference type="SUPFAM" id="SSF55781">
    <property type="entry name" value="GAF domain-like"/>
    <property type="match status" value="1"/>
</dbReference>
<dbReference type="InterPro" id="IPR037522">
    <property type="entry name" value="HD_GYP_dom"/>
</dbReference>
<dbReference type="PANTHER" id="PTHR43155">
    <property type="entry name" value="CYCLIC DI-GMP PHOSPHODIESTERASE PA4108-RELATED"/>
    <property type="match status" value="1"/>
</dbReference>
<dbReference type="Proteomes" id="UP001314635">
    <property type="component" value="Unassembled WGS sequence"/>
</dbReference>
<dbReference type="CDD" id="cd00077">
    <property type="entry name" value="HDc"/>
    <property type="match status" value="1"/>
</dbReference>
<sequence length="258" mass="28137">MRATTEQELLDEMCRVGVECSGYRLAWIGFAEHDEAKSVRPVAWAGEHPEFVQTAKITWADTEKGRGPTGTAIWTGEAQINQDVATNPAMAPWREDILRFGFYASISLPLKTKSEVFGNLAFYAGEQDAFGPEEVGLLKELAGDLAFGISARRDRVGHEAALSAVQENLKATVQAIAAAVEMRDVYTAGHQRRVVDLAVAIARAIGLTEEQVEGIFLAGLIHDVGKINVPAEILTKPGSLRCSNSRWSRPTRKPDMTS</sequence>
<accession>A0ABS5GGD3</accession>
<keyword evidence="3" id="KW-1185">Reference proteome</keyword>
<dbReference type="InterPro" id="IPR003607">
    <property type="entry name" value="HD/PDEase_dom"/>
</dbReference>
<dbReference type="InterPro" id="IPR003018">
    <property type="entry name" value="GAF"/>
</dbReference>
<dbReference type="InterPro" id="IPR029016">
    <property type="entry name" value="GAF-like_dom_sf"/>
</dbReference>
<name>A0ABS5GGD3_9BRAD</name>
<comment type="caution">
    <text evidence="2">The sequence shown here is derived from an EMBL/GenBank/DDBJ whole genome shotgun (WGS) entry which is preliminary data.</text>
</comment>
<protein>
    <submittedName>
        <fullName evidence="2">GAF domain-containing protein</fullName>
    </submittedName>
</protein>
<dbReference type="Pfam" id="PF01966">
    <property type="entry name" value="HD"/>
    <property type="match status" value="1"/>
</dbReference>
<dbReference type="PANTHER" id="PTHR43155:SF2">
    <property type="entry name" value="CYCLIC DI-GMP PHOSPHODIESTERASE PA4108"/>
    <property type="match status" value="1"/>
</dbReference>
<dbReference type="Gene3D" id="3.30.450.40">
    <property type="match status" value="1"/>
</dbReference>